<keyword evidence="3" id="KW-1185">Reference proteome</keyword>
<gene>
    <name evidence="2" type="ORF">ACFPM3_17510</name>
</gene>
<dbReference type="EMBL" id="JBHSJD010000013">
    <property type="protein sequence ID" value="MFC5023935.1"/>
    <property type="molecule type" value="Genomic_DNA"/>
</dbReference>
<feature type="domain" description="CHAT" evidence="1">
    <location>
        <begin position="2"/>
        <end position="57"/>
    </location>
</feature>
<proteinExistence type="predicted"/>
<dbReference type="InterPro" id="IPR024983">
    <property type="entry name" value="CHAT_dom"/>
</dbReference>
<accession>A0ABV9XID0</accession>
<dbReference type="Proteomes" id="UP001595829">
    <property type="component" value="Unassembled WGS sequence"/>
</dbReference>
<evidence type="ECO:0000259" key="1">
    <source>
        <dbReference type="Pfam" id="PF12770"/>
    </source>
</evidence>
<dbReference type="Pfam" id="PF12770">
    <property type="entry name" value="CHAT"/>
    <property type="match status" value="1"/>
</dbReference>
<sequence length="104" mass="11361">MASLWPVLDTSTADLMTGFHGACRSGTPPAKALARAAEGVRSRHSHSYHWGAFIVVGVGWEDTSRGWRPVPVPRWEAAGRLALCPAGWRTASRESDVWPAVRRP</sequence>
<reference evidence="3" key="1">
    <citation type="journal article" date="2019" name="Int. J. Syst. Evol. Microbiol.">
        <title>The Global Catalogue of Microorganisms (GCM) 10K type strain sequencing project: providing services to taxonomists for standard genome sequencing and annotation.</title>
        <authorList>
            <consortium name="The Broad Institute Genomics Platform"/>
            <consortium name="The Broad Institute Genome Sequencing Center for Infectious Disease"/>
            <person name="Wu L."/>
            <person name="Ma J."/>
        </authorList>
    </citation>
    <scope>NUCLEOTIDE SEQUENCE [LARGE SCALE GENOMIC DNA]</scope>
    <source>
        <strain evidence="3">CGMCC 4.1648</strain>
    </source>
</reference>
<evidence type="ECO:0000313" key="3">
    <source>
        <dbReference type="Proteomes" id="UP001595829"/>
    </source>
</evidence>
<evidence type="ECO:0000313" key="2">
    <source>
        <dbReference type="EMBL" id="MFC5023935.1"/>
    </source>
</evidence>
<name>A0ABV9XID0_9ACTN</name>
<comment type="caution">
    <text evidence="2">The sequence shown here is derived from an EMBL/GenBank/DDBJ whole genome shotgun (WGS) entry which is preliminary data.</text>
</comment>
<organism evidence="2 3">
    <name type="scientific">Streptomyces coeruleoprunus</name>
    <dbReference type="NCBI Taxonomy" id="285563"/>
    <lineage>
        <taxon>Bacteria</taxon>
        <taxon>Bacillati</taxon>
        <taxon>Actinomycetota</taxon>
        <taxon>Actinomycetes</taxon>
        <taxon>Kitasatosporales</taxon>
        <taxon>Streptomycetaceae</taxon>
        <taxon>Streptomyces</taxon>
    </lineage>
</organism>
<protein>
    <submittedName>
        <fullName evidence="2">CHAT domain-containing protein</fullName>
    </submittedName>
</protein>
<dbReference type="RefSeq" id="WP_380840710.1">
    <property type="nucleotide sequence ID" value="NZ_BAABIT010000001.1"/>
</dbReference>